<dbReference type="Proteomes" id="UP000724874">
    <property type="component" value="Unassembled WGS sequence"/>
</dbReference>
<evidence type="ECO:0000313" key="2">
    <source>
        <dbReference type="EMBL" id="KAF8908642.1"/>
    </source>
</evidence>
<protein>
    <submittedName>
        <fullName evidence="2">HHE domain-containing protein</fullName>
    </submittedName>
</protein>
<dbReference type="Pfam" id="PF01814">
    <property type="entry name" value="Hemerythrin"/>
    <property type="match status" value="1"/>
</dbReference>
<dbReference type="AlphaFoldDB" id="A0A9P5NZ09"/>
<gene>
    <name evidence="2" type="ORF">CPB84DRAFT_1813335</name>
</gene>
<dbReference type="InterPro" id="IPR012312">
    <property type="entry name" value="Hemerythrin-like"/>
</dbReference>
<organism evidence="2 3">
    <name type="scientific">Gymnopilus junonius</name>
    <name type="common">Spectacular rustgill mushroom</name>
    <name type="synonym">Gymnopilus spectabilis subsp. junonius</name>
    <dbReference type="NCBI Taxonomy" id="109634"/>
    <lineage>
        <taxon>Eukaryota</taxon>
        <taxon>Fungi</taxon>
        <taxon>Dikarya</taxon>
        <taxon>Basidiomycota</taxon>
        <taxon>Agaricomycotina</taxon>
        <taxon>Agaricomycetes</taxon>
        <taxon>Agaricomycetidae</taxon>
        <taxon>Agaricales</taxon>
        <taxon>Agaricineae</taxon>
        <taxon>Hymenogastraceae</taxon>
        <taxon>Gymnopilus</taxon>
    </lineage>
</organism>
<accession>A0A9P5NZ09</accession>
<dbReference type="PANTHER" id="PTHR35585:SF1">
    <property type="entry name" value="HHE DOMAIN PROTEIN (AFU_ORTHOLOGUE AFUA_4G00730)"/>
    <property type="match status" value="1"/>
</dbReference>
<evidence type="ECO:0000313" key="3">
    <source>
        <dbReference type="Proteomes" id="UP000724874"/>
    </source>
</evidence>
<name>A0A9P5NZ09_GYMJU</name>
<keyword evidence="3" id="KW-1185">Reference proteome</keyword>
<dbReference type="OrthoDB" id="9983919at2759"/>
<reference evidence="2" key="1">
    <citation type="submission" date="2020-11" db="EMBL/GenBank/DDBJ databases">
        <authorList>
            <consortium name="DOE Joint Genome Institute"/>
            <person name="Ahrendt S."/>
            <person name="Riley R."/>
            <person name="Andreopoulos W."/>
            <person name="LaButti K."/>
            <person name="Pangilinan J."/>
            <person name="Ruiz-duenas F.J."/>
            <person name="Barrasa J.M."/>
            <person name="Sanchez-Garcia M."/>
            <person name="Camarero S."/>
            <person name="Miyauchi S."/>
            <person name="Serrano A."/>
            <person name="Linde D."/>
            <person name="Babiker R."/>
            <person name="Drula E."/>
            <person name="Ayuso-Fernandez I."/>
            <person name="Pacheco R."/>
            <person name="Padilla G."/>
            <person name="Ferreira P."/>
            <person name="Barriuso J."/>
            <person name="Kellner H."/>
            <person name="Castanera R."/>
            <person name="Alfaro M."/>
            <person name="Ramirez L."/>
            <person name="Pisabarro A.G."/>
            <person name="Kuo A."/>
            <person name="Tritt A."/>
            <person name="Lipzen A."/>
            <person name="He G."/>
            <person name="Yan M."/>
            <person name="Ng V."/>
            <person name="Cullen D."/>
            <person name="Martin F."/>
            <person name="Rosso M.-N."/>
            <person name="Henrissat B."/>
            <person name="Hibbett D."/>
            <person name="Martinez A.T."/>
            <person name="Grigoriev I.V."/>
        </authorList>
    </citation>
    <scope>NUCLEOTIDE SEQUENCE</scope>
    <source>
        <strain evidence="2">AH 44721</strain>
    </source>
</reference>
<sequence length="179" mass="20493">MYDYYAQYEKNKLNTDLEERWSNQFRWEVARHAVGEELVIYPLMEKYLGAKGKELADKGRADLQEIKELLHKLGSLTVGAHEHAGVLKSVVEHLKAHNDREEQNDLPLLQDAIGPEKALEAVAHFKRTKNFAPTRTHPNAPDKPPFETFSELITAPIDMLRDAFAKFPTEEEKEAAIKD</sequence>
<dbReference type="PANTHER" id="PTHR35585">
    <property type="entry name" value="HHE DOMAIN PROTEIN (AFU_ORTHOLOGUE AFUA_4G00730)"/>
    <property type="match status" value="1"/>
</dbReference>
<dbReference type="EMBL" id="JADNYJ010000011">
    <property type="protein sequence ID" value="KAF8908642.1"/>
    <property type="molecule type" value="Genomic_DNA"/>
</dbReference>
<feature type="domain" description="Hemerythrin-like" evidence="1">
    <location>
        <begin position="17"/>
        <end position="109"/>
    </location>
</feature>
<proteinExistence type="predicted"/>
<comment type="caution">
    <text evidence="2">The sequence shown here is derived from an EMBL/GenBank/DDBJ whole genome shotgun (WGS) entry which is preliminary data.</text>
</comment>
<dbReference type="Gene3D" id="1.20.120.520">
    <property type="entry name" value="nmb1532 protein domain like"/>
    <property type="match status" value="1"/>
</dbReference>
<evidence type="ECO:0000259" key="1">
    <source>
        <dbReference type="Pfam" id="PF01814"/>
    </source>
</evidence>